<reference evidence="1 2" key="1">
    <citation type="submission" date="2023-08" db="EMBL/GenBank/DDBJ databases">
        <title>Oxalobacteraceae gen .nov., isolated from river sludge outside the plant.</title>
        <authorList>
            <person name="Zhao S.Y."/>
        </authorList>
    </citation>
    <scope>NUCLEOTIDE SEQUENCE [LARGE SCALE GENOMIC DNA]</scope>
    <source>
        <strain evidence="1 2">R-40</strain>
    </source>
</reference>
<sequence length="234" mass="27102">MDKRIAFILAGSSGSGKSTLLNKAFKQKIPVFGDELNELFQAVNPLGLPEKHSFQKALNEKTIFQAKHIPKLLALADQPRHLVFHLDILNVLVRLINHPVFMDDMPVGLKILQPREPEDLVDMETNKRMFRHYLSKSFKDFDLVLVNTLYTPYPKNVEQWQAKVLHNPNLDQEHPLFDVNNPRPDIYRAVYEAWIETVEEMNCHACYVSVLEKGVLELFQRTPDAENIRKFEIA</sequence>
<keyword evidence="2" id="KW-1185">Reference proteome</keyword>
<dbReference type="EMBL" id="JAUYVH010000016">
    <property type="protein sequence ID" value="MDQ9172130.1"/>
    <property type="molecule type" value="Genomic_DNA"/>
</dbReference>
<evidence type="ECO:0000313" key="1">
    <source>
        <dbReference type="EMBL" id="MDQ9172130.1"/>
    </source>
</evidence>
<organism evidence="1 2">
    <name type="scientific">Keguizhuia sedimenti</name>
    <dbReference type="NCBI Taxonomy" id="3064264"/>
    <lineage>
        <taxon>Bacteria</taxon>
        <taxon>Pseudomonadati</taxon>
        <taxon>Pseudomonadota</taxon>
        <taxon>Betaproteobacteria</taxon>
        <taxon>Burkholderiales</taxon>
        <taxon>Oxalobacteraceae</taxon>
        <taxon>Keguizhuia</taxon>
    </lineage>
</organism>
<accession>A0ABU1BSX5</accession>
<gene>
    <name evidence="1" type="ORF">Q8A64_17090</name>
</gene>
<name>A0ABU1BSX5_9BURK</name>
<dbReference type="SUPFAM" id="SSF53795">
    <property type="entry name" value="PEP carboxykinase-like"/>
    <property type="match status" value="1"/>
</dbReference>
<protein>
    <submittedName>
        <fullName evidence="1">Uncharacterized protein</fullName>
    </submittedName>
</protein>
<dbReference type="Proteomes" id="UP001225596">
    <property type="component" value="Unassembled WGS sequence"/>
</dbReference>
<comment type="caution">
    <text evidence="1">The sequence shown here is derived from an EMBL/GenBank/DDBJ whole genome shotgun (WGS) entry which is preliminary data.</text>
</comment>
<evidence type="ECO:0000313" key="2">
    <source>
        <dbReference type="Proteomes" id="UP001225596"/>
    </source>
</evidence>
<dbReference type="RefSeq" id="WP_338438132.1">
    <property type="nucleotide sequence ID" value="NZ_JAUYVH010000016.1"/>
</dbReference>
<proteinExistence type="predicted"/>